<feature type="binding site" evidence="10">
    <location>
        <position position="219"/>
    </location>
    <ligand>
        <name>Mn(2+)</name>
        <dbReference type="ChEBI" id="CHEBI:29035"/>
    </ligand>
</feature>
<evidence type="ECO:0000256" key="3">
    <source>
        <dbReference type="ARBA" id="ARBA00022759"/>
    </source>
</evidence>
<dbReference type="InterPro" id="IPR050646">
    <property type="entry name" value="Cas1"/>
</dbReference>
<keyword evidence="5 10" id="KW-0460">Magnesium</keyword>
<dbReference type="Gene3D" id="3.100.10.20">
    <property type="entry name" value="CRISPR-associated endonuclease Cas1, N-terminal domain"/>
    <property type="match status" value="1"/>
</dbReference>
<organism evidence="11 12">
    <name type="scientific">Peptostreptococcus porci</name>
    <dbReference type="NCBI Taxonomy" id="2652282"/>
    <lineage>
        <taxon>Bacteria</taxon>
        <taxon>Bacillati</taxon>
        <taxon>Bacillota</taxon>
        <taxon>Clostridia</taxon>
        <taxon>Peptostreptococcales</taxon>
        <taxon>Peptostreptococcaceae</taxon>
        <taxon>Peptostreptococcus</taxon>
    </lineage>
</organism>
<evidence type="ECO:0000256" key="1">
    <source>
        <dbReference type="ARBA" id="ARBA00022722"/>
    </source>
</evidence>
<dbReference type="EC" id="3.1.-.-" evidence="10"/>
<evidence type="ECO:0000256" key="9">
    <source>
        <dbReference type="ARBA" id="ARBA00038592"/>
    </source>
</evidence>
<dbReference type="EMBL" id="VUNE01000003">
    <property type="protein sequence ID" value="MST62590.1"/>
    <property type="molecule type" value="Genomic_DNA"/>
</dbReference>
<dbReference type="InterPro" id="IPR002729">
    <property type="entry name" value="CRISPR-assoc_Cas1"/>
</dbReference>
<comment type="caution">
    <text evidence="11">The sequence shown here is derived from an EMBL/GenBank/DDBJ whole genome shotgun (WGS) entry which is preliminary data.</text>
</comment>
<dbReference type="GO" id="GO:0043571">
    <property type="term" value="P:maintenance of CRISPR repeat elements"/>
    <property type="evidence" value="ECO:0007669"/>
    <property type="project" value="UniProtKB-UniRule"/>
</dbReference>
<keyword evidence="3 10" id="KW-0255">Endonuclease</keyword>
<dbReference type="AlphaFoldDB" id="A0A6N7X0V0"/>
<dbReference type="InterPro" id="IPR042206">
    <property type="entry name" value="CRISPR-assoc_Cas1_C"/>
</dbReference>
<evidence type="ECO:0000256" key="5">
    <source>
        <dbReference type="ARBA" id="ARBA00022842"/>
    </source>
</evidence>
<dbReference type="RefSeq" id="WP_154537973.1">
    <property type="nucleotide sequence ID" value="NZ_VUNE01000003.1"/>
</dbReference>
<feature type="binding site" evidence="10">
    <location>
        <position position="147"/>
    </location>
    <ligand>
        <name>Mn(2+)</name>
        <dbReference type="ChEBI" id="CHEBI:29035"/>
    </ligand>
</feature>
<comment type="similarity">
    <text evidence="10">Belongs to the CRISPR-associated endonuclease Cas1 family.</text>
</comment>
<dbReference type="PANTHER" id="PTHR34353:SF2">
    <property type="entry name" value="CRISPR-ASSOCIATED ENDONUCLEASE CAS1 1"/>
    <property type="match status" value="1"/>
</dbReference>
<keyword evidence="6 10" id="KW-0051">Antiviral defense</keyword>
<dbReference type="PANTHER" id="PTHR34353">
    <property type="entry name" value="CRISPR-ASSOCIATED ENDONUCLEASE CAS1 1"/>
    <property type="match status" value="1"/>
</dbReference>
<keyword evidence="2 10" id="KW-0479">Metal-binding</keyword>
<dbReference type="InterPro" id="IPR042211">
    <property type="entry name" value="CRISPR-assoc_Cas1_N"/>
</dbReference>
<evidence type="ECO:0000313" key="11">
    <source>
        <dbReference type="EMBL" id="MST62590.1"/>
    </source>
</evidence>
<accession>A0A6N7X0V0</accession>
<dbReference type="GO" id="GO:0003677">
    <property type="term" value="F:DNA binding"/>
    <property type="evidence" value="ECO:0007669"/>
    <property type="project" value="UniProtKB-KW"/>
</dbReference>
<dbReference type="NCBIfam" id="TIGR03639">
    <property type="entry name" value="cas1_NMENI"/>
    <property type="match status" value="1"/>
</dbReference>
<dbReference type="NCBIfam" id="TIGR00287">
    <property type="entry name" value="cas1"/>
    <property type="match status" value="1"/>
</dbReference>
<evidence type="ECO:0000313" key="12">
    <source>
        <dbReference type="Proteomes" id="UP000440713"/>
    </source>
</evidence>
<dbReference type="Gene3D" id="1.20.120.920">
    <property type="entry name" value="CRISPR-associated endonuclease Cas1, C-terminal domain"/>
    <property type="match status" value="1"/>
</dbReference>
<dbReference type="InterPro" id="IPR019855">
    <property type="entry name" value="CRISPR-assoc_Cas1_NMENI"/>
</dbReference>
<dbReference type="GO" id="GO:0004520">
    <property type="term" value="F:DNA endonuclease activity"/>
    <property type="evidence" value="ECO:0007669"/>
    <property type="project" value="InterPro"/>
</dbReference>
<keyword evidence="12" id="KW-1185">Reference proteome</keyword>
<evidence type="ECO:0000256" key="2">
    <source>
        <dbReference type="ARBA" id="ARBA00022723"/>
    </source>
</evidence>
<protein>
    <recommendedName>
        <fullName evidence="10">CRISPR-associated endonuclease Cas1</fullName>
        <ecNumber evidence="10">3.1.-.-</ecNumber>
    </recommendedName>
</protein>
<comment type="cofactor">
    <cofactor evidence="10">
        <name>Mg(2+)</name>
        <dbReference type="ChEBI" id="CHEBI:18420"/>
    </cofactor>
    <cofactor evidence="10">
        <name>Mn(2+)</name>
        <dbReference type="ChEBI" id="CHEBI:29035"/>
    </cofactor>
</comment>
<keyword evidence="4 10" id="KW-0378">Hydrolase</keyword>
<dbReference type="GO" id="GO:0016787">
    <property type="term" value="F:hydrolase activity"/>
    <property type="evidence" value="ECO:0007669"/>
    <property type="project" value="UniProtKB-KW"/>
</dbReference>
<dbReference type="Pfam" id="PF01867">
    <property type="entry name" value="Cas_Cas1"/>
    <property type="match status" value="1"/>
</dbReference>
<evidence type="ECO:0000256" key="6">
    <source>
        <dbReference type="ARBA" id="ARBA00023118"/>
    </source>
</evidence>
<dbReference type="GO" id="GO:0046872">
    <property type="term" value="F:metal ion binding"/>
    <property type="evidence" value="ECO:0007669"/>
    <property type="project" value="UniProtKB-UniRule"/>
</dbReference>
<feature type="binding site" evidence="10">
    <location>
        <position position="204"/>
    </location>
    <ligand>
        <name>Mn(2+)</name>
        <dbReference type="ChEBI" id="CHEBI:29035"/>
    </ligand>
</feature>
<comment type="function">
    <text evidence="10">CRISPR (clustered regularly interspaced short palindromic repeat), is an adaptive immune system that provides protection against mobile genetic elements (viruses, transposable elements and conjugative plasmids). CRISPR clusters contain spacers, sequences complementary to antecedent mobile elements, and target invading nucleic acids. CRISPR clusters are transcribed and processed into CRISPR RNA (crRNA). Acts as a dsDNA endonuclease. Involved in the integration of spacer DNA into the CRISPR cassette.</text>
</comment>
<evidence type="ECO:0000256" key="7">
    <source>
        <dbReference type="ARBA" id="ARBA00023125"/>
    </source>
</evidence>
<dbReference type="Proteomes" id="UP000440713">
    <property type="component" value="Unassembled WGS sequence"/>
</dbReference>
<keyword evidence="8 10" id="KW-0464">Manganese</keyword>
<dbReference type="HAMAP" id="MF_01470">
    <property type="entry name" value="Cas1"/>
    <property type="match status" value="1"/>
</dbReference>
<keyword evidence="7 10" id="KW-0238">DNA-binding</keyword>
<proteinExistence type="inferred from homology"/>
<gene>
    <name evidence="10 11" type="primary">cas1</name>
    <name evidence="11" type="ORF">FYJ71_06390</name>
</gene>
<comment type="subunit">
    <text evidence="9 10">Homodimer, forms a heterotetramer with a Cas2 homodimer.</text>
</comment>
<sequence length="293" mass="34733">MSWRTVVVSKRSKLDYKMNYLVVRNIEDTKKIFLDEIYMLIIESTAVSITAVLINELISRKIKVIFCDEKRNPSSELIGYYGSHDTSMKYRNQLSWTKHTKELVWTEIVREKINNQSKLLKENGVEDYILLEKYCDELEHFDVTNREGHAAKVYFNLIFGSEFSRSDSSSHINSALNYGYAILLSSINREIVSMGYMTQFGLFHDNMFNQFNLSCDLMEPFRIFIDRIVLEMDVKKFDSEEKKELLNRIFERSILIDNQNMYFSNAINVYCRSVFDALNENDISRLKFWRYEL</sequence>
<evidence type="ECO:0000256" key="8">
    <source>
        <dbReference type="ARBA" id="ARBA00023211"/>
    </source>
</evidence>
<reference evidence="11 12" key="1">
    <citation type="submission" date="2019-08" db="EMBL/GenBank/DDBJ databases">
        <title>In-depth cultivation of the pig gut microbiome towards novel bacterial diversity and tailored functional studies.</title>
        <authorList>
            <person name="Wylensek D."/>
            <person name="Hitch T.C.A."/>
            <person name="Clavel T."/>
        </authorList>
    </citation>
    <scope>NUCLEOTIDE SEQUENCE [LARGE SCALE GENOMIC DNA]</scope>
    <source>
        <strain evidence="11 12">WCA-SAB-591-4A-A</strain>
    </source>
</reference>
<evidence type="ECO:0000256" key="4">
    <source>
        <dbReference type="ARBA" id="ARBA00022801"/>
    </source>
</evidence>
<name>A0A6N7X0V0_9FIRM</name>
<evidence type="ECO:0000256" key="10">
    <source>
        <dbReference type="HAMAP-Rule" id="MF_01470"/>
    </source>
</evidence>
<keyword evidence="1 10" id="KW-0540">Nuclease</keyword>
<dbReference type="GO" id="GO:0051607">
    <property type="term" value="P:defense response to virus"/>
    <property type="evidence" value="ECO:0007669"/>
    <property type="project" value="UniProtKB-UniRule"/>
</dbReference>